<dbReference type="OrthoDB" id="3771157at2"/>
<dbReference type="STRING" id="42253.NITMOv2_2659"/>
<evidence type="ECO:0000259" key="1">
    <source>
        <dbReference type="Pfam" id="PF24793"/>
    </source>
</evidence>
<accession>A0A0K2GEM7</accession>
<dbReference type="Gene3D" id="2.115.10.20">
    <property type="entry name" value="Glycosyl hydrolase domain, family 43"/>
    <property type="match status" value="1"/>
</dbReference>
<gene>
    <name evidence="2" type="ORF">NITMOv2_2659</name>
</gene>
<dbReference type="Proteomes" id="UP000069205">
    <property type="component" value="Chromosome"/>
</dbReference>
<evidence type="ECO:0000313" key="3">
    <source>
        <dbReference type="Proteomes" id="UP000069205"/>
    </source>
</evidence>
<dbReference type="PATRIC" id="fig|42253.5.peg.2630"/>
<dbReference type="InterPro" id="IPR023296">
    <property type="entry name" value="Glyco_hydro_beta-prop_sf"/>
</dbReference>
<dbReference type="KEGG" id="nmv:NITMOv2_2659"/>
<proteinExistence type="predicted"/>
<keyword evidence="3" id="KW-1185">Reference proteome</keyword>
<organism evidence="2 3">
    <name type="scientific">Nitrospira moscoviensis</name>
    <dbReference type="NCBI Taxonomy" id="42253"/>
    <lineage>
        <taxon>Bacteria</taxon>
        <taxon>Pseudomonadati</taxon>
        <taxon>Nitrospirota</taxon>
        <taxon>Nitrospiria</taxon>
        <taxon>Nitrospirales</taxon>
        <taxon>Nitrospiraceae</taxon>
        <taxon>Nitrospira</taxon>
    </lineage>
</organism>
<dbReference type="EMBL" id="CP011801">
    <property type="protein sequence ID" value="ALA59072.1"/>
    <property type="molecule type" value="Genomic_DNA"/>
</dbReference>
<evidence type="ECO:0000313" key="2">
    <source>
        <dbReference type="EMBL" id="ALA59072.1"/>
    </source>
</evidence>
<name>A0A0K2GEM7_NITMO</name>
<reference evidence="2 3" key="1">
    <citation type="journal article" date="2015" name="Proc. Natl. Acad. Sci. U.S.A.">
        <title>Expanded metabolic versatility of ubiquitous nitrite-oxidizing bacteria from the genus Nitrospira.</title>
        <authorList>
            <person name="Koch H."/>
            <person name="Lucker S."/>
            <person name="Albertsen M."/>
            <person name="Kitzinger K."/>
            <person name="Herbold C."/>
            <person name="Spieck E."/>
            <person name="Nielsen P.H."/>
            <person name="Wagner M."/>
            <person name="Daims H."/>
        </authorList>
    </citation>
    <scope>NUCLEOTIDE SEQUENCE [LARGE SCALE GENOMIC DNA]</scope>
    <source>
        <strain evidence="2 3">NSP M-1</strain>
    </source>
</reference>
<dbReference type="Pfam" id="PF24793">
    <property type="entry name" value="GINT1_N"/>
    <property type="match status" value="1"/>
</dbReference>
<feature type="domain" description="Glucosamine inositolphosphorylceramide transferase 1 N-terminal" evidence="1">
    <location>
        <begin position="70"/>
        <end position="268"/>
    </location>
</feature>
<dbReference type="RefSeq" id="WP_053380150.1">
    <property type="nucleotide sequence ID" value="NZ_CP011801.1"/>
</dbReference>
<dbReference type="AlphaFoldDB" id="A0A0K2GEM7"/>
<dbReference type="SUPFAM" id="SSF75005">
    <property type="entry name" value="Arabinanase/levansucrase/invertase"/>
    <property type="match status" value="1"/>
</dbReference>
<protein>
    <recommendedName>
        <fullName evidence="1">Glucosamine inositolphosphorylceramide transferase 1 N-terminal domain-containing protein</fullName>
    </recommendedName>
</protein>
<dbReference type="InterPro" id="IPR056442">
    <property type="entry name" value="GINT1_N"/>
</dbReference>
<sequence length="310" mass="36354">MKDVEKPAPAWTQRRPVKIAKKFLSKTILRPFRRSFPHWRVGLRRSRASLLKQGPAALPDFRWIEAPRGHFYADPMLLQHAGTTWLLAEDYEYERNEARRIVAAEVDVDGQVAPFAPALTTDHHVSYPLLFCHDREIYMVPETAADRAVWLYRARRFPFEWTREHRLFPHAAYDTTPWYHEGTWYFFSTIPERGPARCVTHLFWSDSLTGVWRLHPKSPVGGHGEGRGAGPIFREDGRVIRPTQCGHPRYGYSFSFDEIVRLDRDRFEQRRRATFEPTWHSRLYGMHTYGRVAETEVIDGCWGVNPYVVM</sequence>